<evidence type="ECO:0000259" key="4">
    <source>
        <dbReference type="Pfam" id="PF13205"/>
    </source>
</evidence>
<name>A0A918PX93_9BACT</name>
<organism evidence="5 6">
    <name type="scientific">Echinicola pacifica</name>
    <dbReference type="NCBI Taxonomy" id="346377"/>
    <lineage>
        <taxon>Bacteria</taxon>
        <taxon>Pseudomonadati</taxon>
        <taxon>Bacteroidota</taxon>
        <taxon>Cytophagia</taxon>
        <taxon>Cytophagales</taxon>
        <taxon>Cyclobacteriaceae</taxon>
        <taxon>Echinicola</taxon>
    </lineage>
</organism>
<gene>
    <name evidence="5" type="ORF">GCM10007049_18410</name>
</gene>
<dbReference type="InterPro" id="IPR014755">
    <property type="entry name" value="Cu-Rt/internalin_Ig-like"/>
</dbReference>
<reference evidence="5" key="1">
    <citation type="journal article" date="2014" name="Int. J. Syst. Evol. Microbiol.">
        <title>Complete genome sequence of Corynebacterium casei LMG S-19264T (=DSM 44701T), isolated from a smear-ripened cheese.</title>
        <authorList>
            <consortium name="US DOE Joint Genome Institute (JGI-PGF)"/>
            <person name="Walter F."/>
            <person name="Albersmeier A."/>
            <person name="Kalinowski J."/>
            <person name="Ruckert C."/>
        </authorList>
    </citation>
    <scope>NUCLEOTIDE SEQUENCE</scope>
    <source>
        <strain evidence="5">KCTC 12368</strain>
    </source>
</reference>
<dbReference type="Gene3D" id="1.50.10.140">
    <property type="match status" value="1"/>
</dbReference>
<keyword evidence="1 2" id="KW-0732">Signal</keyword>
<dbReference type="InterPro" id="IPR032812">
    <property type="entry name" value="SbsA_Ig"/>
</dbReference>
<dbReference type="AlphaFoldDB" id="A0A918PX93"/>
<evidence type="ECO:0000259" key="3">
    <source>
        <dbReference type="Pfam" id="PF10091"/>
    </source>
</evidence>
<evidence type="ECO:0000313" key="6">
    <source>
        <dbReference type="Proteomes" id="UP000619457"/>
    </source>
</evidence>
<accession>A0A918PX93</accession>
<feature type="domain" description="SbsA Ig-like" evidence="4">
    <location>
        <begin position="47"/>
        <end position="133"/>
    </location>
</feature>
<dbReference type="InterPro" id="IPR019282">
    <property type="entry name" value="Glycoamylase-like_cons_dom"/>
</dbReference>
<dbReference type="Gene3D" id="2.60.40.1220">
    <property type="match status" value="1"/>
</dbReference>
<dbReference type="PROSITE" id="PS51257">
    <property type="entry name" value="PROKAR_LIPOPROTEIN"/>
    <property type="match status" value="1"/>
</dbReference>
<dbReference type="EMBL" id="BMWX01000003">
    <property type="protein sequence ID" value="GGZ26130.1"/>
    <property type="molecule type" value="Genomic_DNA"/>
</dbReference>
<dbReference type="Pfam" id="PF13205">
    <property type="entry name" value="Big_5"/>
    <property type="match status" value="1"/>
</dbReference>
<evidence type="ECO:0000256" key="1">
    <source>
        <dbReference type="ARBA" id="ARBA00022729"/>
    </source>
</evidence>
<dbReference type="RefSeq" id="WP_026235718.1">
    <property type="nucleotide sequence ID" value="NZ_BMWX01000003.1"/>
</dbReference>
<sequence length="657" mass="72879">MRYSILILCIAFFFFSCAKEEENLPNLSLETASIGEQSLDPDGSSIDNAPTDRPITLTFSHGIAEEALPAAISLTDNEGNTIDFSYNLLTNKKTLTLSPKGGLETGRTYTLKISPSIHSTNTAGFAGATLIFSTKAGEMLLTEINFEEGIKLGTNKYHQVNPSLKATLRFDAPISENSRSDIGNLVKITGDQAGSLEFQWSEDFHTLSISATTALQELKQYTLSISEQLLGEHSEYFGGYSLAFYTGTNGIAKFPLISDEELLTKVQRQTFEYFWSFGHPVSGMTRERNTSGNTVTTGGSGFGAMAMIVGVERGFISRTEAISRWVKMVDFLAAADRFHGAWPHWIHGETGKTIPFSTKDNGGDLVETALLIQGLLTVRAYLNTSSATELALSDKITQLWEEVEWSWYTKGGGNILYWHWSPEYAWEMNLPVRGYNEALITYVLAASSETYPIAKGVYEEGWAKNGSIRNGGTFYGEILPLGSDRGGPLFFAHYSFLGLDPRNLSDQYANYWEQNLAHTKINRAYCIENPKGFAGYGEEAWGLTASDNHQGYNAHSPTNDLGVISPTAALSSMPYTPVESMEALRYFYYDLGERSWGEYGFKDAFNISENWYADSYLAIDQGPILLMIENHRTGLLWDTFMKDPEIQNGLEALGFSY</sequence>
<proteinExistence type="predicted"/>
<comment type="caution">
    <text evidence="5">The sequence shown here is derived from an EMBL/GenBank/DDBJ whole genome shotgun (WGS) entry which is preliminary data.</text>
</comment>
<reference evidence="5" key="2">
    <citation type="submission" date="2020-09" db="EMBL/GenBank/DDBJ databases">
        <authorList>
            <person name="Sun Q."/>
            <person name="Kim S."/>
        </authorList>
    </citation>
    <scope>NUCLEOTIDE SEQUENCE</scope>
    <source>
        <strain evidence="5">KCTC 12368</strain>
    </source>
</reference>
<protein>
    <recommendedName>
        <fullName evidence="7">Glycoamylase-like domain-containing protein</fullName>
    </recommendedName>
</protein>
<feature type="signal peptide" evidence="2">
    <location>
        <begin position="1"/>
        <end position="18"/>
    </location>
</feature>
<evidence type="ECO:0000313" key="5">
    <source>
        <dbReference type="EMBL" id="GGZ26130.1"/>
    </source>
</evidence>
<keyword evidence="6" id="KW-1185">Reference proteome</keyword>
<dbReference type="Pfam" id="PF10091">
    <property type="entry name" value="Glycoamylase"/>
    <property type="match status" value="1"/>
</dbReference>
<dbReference type="Proteomes" id="UP000619457">
    <property type="component" value="Unassembled WGS sequence"/>
</dbReference>
<feature type="domain" description="Glycoamylase-like" evidence="3">
    <location>
        <begin position="431"/>
        <end position="643"/>
    </location>
</feature>
<evidence type="ECO:0000256" key="2">
    <source>
        <dbReference type="SAM" id="SignalP"/>
    </source>
</evidence>
<evidence type="ECO:0008006" key="7">
    <source>
        <dbReference type="Google" id="ProtNLM"/>
    </source>
</evidence>
<feature type="chain" id="PRO_5037938862" description="Glycoamylase-like domain-containing protein" evidence="2">
    <location>
        <begin position="19"/>
        <end position="657"/>
    </location>
</feature>